<feature type="transmembrane region" description="Helical" evidence="1">
    <location>
        <begin position="90"/>
        <end position="109"/>
    </location>
</feature>
<keyword evidence="3" id="KW-1185">Reference proteome</keyword>
<name>A0A1H6KIX8_9FLAO</name>
<feature type="transmembrane region" description="Helical" evidence="1">
    <location>
        <begin position="183"/>
        <end position="205"/>
    </location>
</feature>
<dbReference type="Proteomes" id="UP000198555">
    <property type="component" value="Unassembled WGS sequence"/>
</dbReference>
<evidence type="ECO:0000256" key="1">
    <source>
        <dbReference type="SAM" id="Phobius"/>
    </source>
</evidence>
<dbReference type="AlphaFoldDB" id="A0A1H6KIX8"/>
<evidence type="ECO:0000313" key="3">
    <source>
        <dbReference type="Proteomes" id="UP000198555"/>
    </source>
</evidence>
<keyword evidence="1" id="KW-1133">Transmembrane helix</keyword>
<reference evidence="3" key="1">
    <citation type="submission" date="2016-10" db="EMBL/GenBank/DDBJ databases">
        <authorList>
            <person name="Varghese N."/>
            <person name="Submissions S."/>
        </authorList>
    </citation>
    <scope>NUCLEOTIDE SEQUENCE [LARGE SCALE GENOMIC DNA]</scope>
    <source>
        <strain evidence="3">DSM 19326</strain>
    </source>
</reference>
<evidence type="ECO:0000313" key="2">
    <source>
        <dbReference type="EMBL" id="SEH75537.1"/>
    </source>
</evidence>
<proteinExistence type="predicted"/>
<dbReference type="STRING" id="420404.SAMN05421793_12617"/>
<feature type="transmembrane region" description="Helical" evidence="1">
    <location>
        <begin position="146"/>
        <end position="171"/>
    </location>
</feature>
<dbReference type="EMBL" id="FNWX01000026">
    <property type="protein sequence ID" value="SEH75537.1"/>
    <property type="molecule type" value="Genomic_DNA"/>
</dbReference>
<dbReference type="InterPro" id="IPR036938">
    <property type="entry name" value="PAP2/HPO_sf"/>
</dbReference>
<protein>
    <recommendedName>
        <fullName evidence="4">ABC transporter permease</fullName>
    </recommendedName>
</protein>
<feature type="transmembrane region" description="Helical" evidence="1">
    <location>
        <begin position="21"/>
        <end position="41"/>
    </location>
</feature>
<accession>A0A1H6KIX8</accession>
<keyword evidence="1" id="KW-0472">Membrane</keyword>
<feature type="transmembrane region" description="Helical" evidence="1">
    <location>
        <begin position="53"/>
        <end position="69"/>
    </location>
</feature>
<evidence type="ECO:0008006" key="4">
    <source>
        <dbReference type="Google" id="ProtNLM"/>
    </source>
</evidence>
<feature type="transmembrane region" description="Helical" evidence="1">
    <location>
        <begin position="115"/>
        <end position="134"/>
    </location>
</feature>
<sequence>MLAKFATMEVKDPIILSISRFISNFFNPLVSLVLYFFYYSYVNYTWEEATKKFLPILLLLIIPVGLWIYRNVKKGNYTNMDVSNRKQRHSLYVFIILATIVFLAVDYFIHKEIDWTVLMLCILLMLMQASNFFIKSSMHTSLNIFVAALFYAISPVIGVGWFLLSVLIGVTRIILKRHTSQEVLAGGVIAIFVSLIYLTMVKVIIF</sequence>
<organism evidence="2 3">
    <name type="scientific">Epilithonimonas hominis</name>
    <dbReference type="NCBI Taxonomy" id="420404"/>
    <lineage>
        <taxon>Bacteria</taxon>
        <taxon>Pseudomonadati</taxon>
        <taxon>Bacteroidota</taxon>
        <taxon>Flavobacteriia</taxon>
        <taxon>Flavobacteriales</taxon>
        <taxon>Weeksellaceae</taxon>
        <taxon>Chryseobacterium group</taxon>
        <taxon>Epilithonimonas</taxon>
    </lineage>
</organism>
<keyword evidence="1" id="KW-0812">Transmembrane</keyword>
<dbReference type="SUPFAM" id="SSF48317">
    <property type="entry name" value="Acid phosphatase/Vanadium-dependent haloperoxidase"/>
    <property type="match status" value="1"/>
</dbReference>
<gene>
    <name evidence="2" type="ORF">SAMN05421793_12617</name>
</gene>
<dbReference type="Gene3D" id="1.20.144.10">
    <property type="entry name" value="Phosphatidic acid phosphatase type 2/haloperoxidase"/>
    <property type="match status" value="1"/>
</dbReference>